<proteinExistence type="predicted"/>
<keyword evidence="2" id="KW-0472">Membrane</keyword>
<feature type="region of interest" description="Disordered" evidence="1">
    <location>
        <begin position="207"/>
        <end position="227"/>
    </location>
</feature>
<feature type="compositionally biased region" description="Basic and acidic residues" evidence="1">
    <location>
        <begin position="54"/>
        <end position="63"/>
    </location>
</feature>
<feature type="region of interest" description="Disordered" evidence="1">
    <location>
        <begin position="1"/>
        <end position="194"/>
    </location>
</feature>
<dbReference type="AlphaFoldDB" id="A0A7S1UNJ4"/>
<feature type="region of interest" description="Disordered" evidence="1">
    <location>
        <begin position="481"/>
        <end position="503"/>
    </location>
</feature>
<evidence type="ECO:0008006" key="4">
    <source>
        <dbReference type="Google" id="ProtNLM"/>
    </source>
</evidence>
<dbReference type="EMBL" id="HBGK01004525">
    <property type="protein sequence ID" value="CAD9273470.1"/>
    <property type="molecule type" value="Transcribed_RNA"/>
</dbReference>
<feature type="compositionally biased region" description="Polar residues" evidence="1">
    <location>
        <begin position="75"/>
        <end position="89"/>
    </location>
</feature>
<reference evidence="3" key="1">
    <citation type="submission" date="2021-01" db="EMBL/GenBank/DDBJ databases">
        <authorList>
            <person name="Corre E."/>
            <person name="Pelletier E."/>
            <person name="Niang G."/>
            <person name="Scheremetjew M."/>
            <person name="Finn R."/>
            <person name="Kale V."/>
            <person name="Holt S."/>
            <person name="Cochrane G."/>
            <person name="Meng A."/>
            <person name="Brown T."/>
            <person name="Cohen L."/>
        </authorList>
    </citation>
    <scope>NUCLEOTIDE SEQUENCE</scope>
    <source>
        <strain evidence="3">CCMP 410</strain>
    </source>
</reference>
<accession>A0A7S1UNJ4</accession>
<evidence type="ECO:0000256" key="1">
    <source>
        <dbReference type="SAM" id="MobiDB-lite"/>
    </source>
</evidence>
<feature type="compositionally biased region" description="Basic and acidic residues" evidence="1">
    <location>
        <begin position="135"/>
        <end position="144"/>
    </location>
</feature>
<evidence type="ECO:0000256" key="2">
    <source>
        <dbReference type="SAM" id="Phobius"/>
    </source>
</evidence>
<feature type="compositionally biased region" description="Basic and acidic residues" evidence="1">
    <location>
        <begin position="111"/>
        <end position="123"/>
    </location>
</feature>
<gene>
    <name evidence="3" type="ORF">GOCE00092_LOCUS2378</name>
</gene>
<keyword evidence="2" id="KW-0812">Transmembrane</keyword>
<feature type="transmembrane region" description="Helical" evidence="2">
    <location>
        <begin position="618"/>
        <end position="645"/>
    </location>
</feature>
<feature type="compositionally biased region" description="Low complexity" evidence="1">
    <location>
        <begin position="487"/>
        <end position="496"/>
    </location>
</feature>
<organism evidence="3">
    <name type="scientific">Grammatophora oceanica</name>
    <dbReference type="NCBI Taxonomy" id="210454"/>
    <lineage>
        <taxon>Eukaryota</taxon>
        <taxon>Sar</taxon>
        <taxon>Stramenopiles</taxon>
        <taxon>Ochrophyta</taxon>
        <taxon>Bacillariophyta</taxon>
        <taxon>Fragilariophyceae</taxon>
        <taxon>Fragilariophycidae</taxon>
        <taxon>Rhabdonematales</taxon>
        <taxon>Grammatophoraceae</taxon>
        <taxon>Grammatophora</taxon>
    </lineage>
</organism>
<evidence type="ECO:0000313" key="3">
    <source>
        <dbReference type="EMBL" id="CAD9273470.1"/>
    </source>
</evidence>
<sequence>MEIDDVGLISTEMAPQTAETDESEQGDSIDAPNAFDSEENDVLPSSDSLSEEQEQQKEFRTHSESPNPENEDTATELTVSPIEQVTTRSPVIPEPPSSTTTDSERVTNVADKGENREPCEERPTSGTFAESRGGGTHDHVDPTKDTTTFGKANSDARGGAQDEGVASTRIDGGADSPSPQLPSIPDKPLIHPHKRVLSNDLAAHQPEDLHQSSQQKLAEEMPPNIHPPEEKLLDVIIERNTSEKKDDGSVENDLVPIVASRTASVGSPENSMLAMGSSANFVAAPPVGAQVVSAVQPGHSFYSVHHTGPMPVPTAIFAPMSAPITSAPPSMGGLPGGRRKIVLRLEEDVSVEHESDKRGFFFRRKSSRSFLYSGLRQLDGEPGVKRGKISVSWFEGTSSTELQEHVRRSVIRKMELDRSVVLDDLRIIDESMDPPEEIVLSPYIPDGSEFLLRFSTKSEGEKQQEPLAKSASKSIAPFSSQASTGYSVPVSPSAAPSPFPSNAELNRLNDQLLQARLGALKAPTLDDTSRDGTDGGKKDGVAISPTKANGALAALMMDDKAMAKEDETASKVSMLHEDDVRDYAREDQVEQRLRQLADLLASDRKQVVKRHRREKRQVVFVLANYFVLFLSLIAIMAEIQARLPGWASSMEKQLKNVQKCATDRDALFECVSTGDFAGLIAALVLTVSRSPATNRLLLFGFDTPKRLWTVVYEAMVTAICWGASYMFIRRGMNPDTRKNFLRKYWKDAVYGSLAGFNASFLKAILKNLLPQEAFEDALQERQLKILSWLPSFH</sequence>
<keyword evidence="2" id="KW-1133">Transmembrane helix</keyword>
<name>A0A7S1UNJ4_9STRA</name>
<protein>
    <recommendedName>
        <fullName evidence="4">Transmembrane protein</fullName>
    </recommendedName>
</protein>
<feature type="transmembrane region" description="Helical" evidence="2">
    <location>
        <begin position="707"/>
        <end position="728"/>
    </location>
</feature>
<feature type="region of interest" description="Disordered" evidence="1">
    <location>
        <begin position="519"/>
        <end position="543"/>
    </location>
</feature>
<feature type="compositionally biased region" description="Basic and acidic residues" evidence="1">
    <location>
        <begin position="527"/>
        <end position="540"/>
    </location>
</feature>